<dbReference type="KEGG" id="xor:XOC_2837"/>
<dbReference type="RefSeq" id="WP_014503713.1">
    <property type="nucleotide sequence ID" value="NC_017267.2"/>
</dbReference>
<keyword evidence="6 9" id="KW-0201">Cytochrome c-type biogenesis</keyword>
<dbReference type="GO" id="GO:0017004">
    <property type="term" value="P:cytochrome complex assembly"/>
    <property type="evidence" value="ECO:0007669"/>
    <property type="project" value="UniProtKB-KW"/>
</dbReference>
<protein>
    <recommendedName>
        <fullName evidence="4 9">Heme exporter protein C</fullName>
    </recommendedName>
    <alternativeName>
        <fullName evidence="9">Cytochrome c-type biogenesis protein</fullName>
    </alternativeName>
</protein>
<dbReference type="InterPro" id="IPR002541">
    <property type="entry name" value="Cyt_c_assembly"/>
</dbReference>
<dbReference type="InterPro" id="IPR003557">
    <property type="entry name" value="Cyt_c_biogenesis_CcmC"/>
</dbReference>
<keyword evidence="9" id="KW-0813">Transport</keyword>
<evidence type="ECO:0000256" key="4">
    <source>
        <dbReference type="ARBA" id="ARBA00016463"/>
    </source>
</evidence>
<organism evidence="11 12">
    <name type="scientific">Xanthomonas oryzae pv. oryzicola (strain BLS256)</name>
    <dbReference type="NCBI Taxonomy" id="383407"/>
    <lineage>
        <taxon>Bacteria</taxon>
        <taxon>Pseudomonadati</taxon>
        <taxon>Pseudomonadota</taxon>
        <taxon>Gammaproteobacteria</taxon>
        <taxon>Lysobacterales</taxon>
        <taxon>Lysobacteraceae</taxon>
        <taxon>Xanthomonas</taxon>
    </lineage>
</organism>
<dbReference type="eggNOG" id="COG0755">
    <property type="taxonomic scope" value="Bacteria"/>
</dbReference>
<dbReference type="AlphaFoldDB" id="G7TJC5"/>
<evidence type="ECO:0000256" key="1">
    <source>
        <dbReference type="ARBA" id="ARBA00002442"/>
    </source>
</evidence>
<evidence type="ECO:0000313" key="11">
    <source>
        <dbReference type="EMBL" id="AEQ96944.1"/>
    </source>
</evidence>
<keyword evidence="9" id="KW-1003">Cell membrane</keyword>
<evidence type="ECO:0000256" key="7">
    <source>
        <dbReference type="ARBA" id="ARBA00022989"/>
    </source>
</evidence>
<evidence type="ECO:0000259" key="10">
    <source>
        <dbReference type="Pfam" id="PF01578"/>
    </source>
</evidence>
<dbReference type="PANTHER" id="PTHR30071:SF1">
    <property type="entry name" value="CYTOCHROME B_B6 PROTEIN-RELATED"/>
    <property type="match status" value="1"/>
</dbReference>
<sequence length="252" mass="28066">MAKWIPLWLHQLSSPPTFYRVAGNVRPWALGLALLLGAVAAYGGLVLAPPDYQQHDAYRIIFIHVPSAWMSLFIYAAMGVSACIALVWRIKLAEVVTMASAPIGAAFTFITLCTGALWGKPMWGTWWTWDARLTSELLLLFLYLGVLGLYHAVEDRRQAMRAAGLLALVGLVNLPIVHYSVVWWNTLHQGSTVRLLGPSKMSANMLWPLLTMMLATKCCYVASLFGRVRVELLALESGKEWVRRIVLAERTA</sequence>
<keyword evidence="8 9" id="KW-0472">Membrane</keyword>
<dbReference type="GO" id="GO:0005886">
    <property type="term" value="C:plasma membrane"/>
    <property type="evidence" value="ECO:0007669"/>
    <property type="project" value="UniProtKB-SubCell"/>
</dbReference>
<feature type="transmembrane region" description="Helical" evidence="9">
    <location>
        <begin position="205"/>
        <end position="225"/>
    </location>
</feature>
<dbReference type="GO" id="GO:0015232">
    <property type="term" value="F:heme transmembrane transporter activity"/>
    <property type="evidence" value="ECO:0007669"/>
    <property type="project" value="InterPro"/>
</dbReference>
<proteinExistence type="inferred from homology"/>
<feature type="transmembrane region" description="Helical" evidence="9">
    <location>
        <begin position="137"/>
        <end position="153"/>
    </location>
</feature>
<name>G7TJC5_XANOB</name>
<evidence type="ECO:0000256" key="9">
    <source>
        <dbReference type="RuleBase" id="RU364092"/>
    </source>
</evidence>
<feature type="transmembrane region" description="Helical" evidence="9">
    <location>
        <begin position="28"/>
        <end position="48"/>
    </location>
</feature>
<feature type="domain" description="Cytochrome c assembly protein" evidence="10">
    <location>
        <begin position="10"/>
        <end position="188"/>
    </location>
</feature>
<reference evidence="11 12" key="1">
    <citation type="journal article" date="2011" name="J. Bacteriol.">
        <title>Two new complete genome sequences offer insight into host and tissue specificity of plant pathogenic Xanthomonas spp.</title>
        <authorList>
            <person name="Bogdanove A.J."/>
            <person name="Koebnik R."/>
            <person name="Lu H."/>
            <person name="Furutani A."/>
            <person name="Angiuoli S.V."/>
            <person name="Patil P.B."/>
            <person name="Van Sluys M.A."/>
            <person name="Ryan R.P."/>
            <person name="Meyer D.F."/>
            <person name="Han S.W."/>
            <person name="Aparna G."/>
            <person name="Rajaram M."/>
            <person name="Delcher A.L."/>
            <person name="Phillippy A.M."/>
            <person name="Puiu D."/>
            <person name="Schatz M.C."/>
            <person name="Shumway M."/>
            <person name="Sommer D.D."/>
            <person name="Trapnell C."/>
            <person name="Benahmed F."/>
            <person name="Dimitrov G."/>
            <person name="Madupu R."/>
            <person name="Radune D."/>
            <person name="Sullivan S."/>
            <person name="Jha G."/>
            <person name="Ishihara H."/>
            <person name="Lee S.W."/>
            <person name="Pandey A."/>
            <person name="Sharma V."/>
            <person name="Sriariyanun M."/>
            <person name="Szurek B."/>
            <person name="Vera-Cruz C.M."/>
            <person name="Dorman K.S."/>
            <person name="Ronald P.C."/>
            <person name="Verdier V."/>
            <person name="Dow J.M."/>
            <person name="Sonti R.V."/>
            <person name="Tsuge S."/>
            <person name="Brendel V.P."/>
            <person name="Rabinowicz P.D."/>
            <person name="Leach J.E."/>
            <person name="White F.F."/>
            <person name="Salzberg S.L."/>
        </authorList>
    </citation>
    <scope>NUCLEOTIDE SEQUENCE [LARGE SCALE GENOMIC DNA]</scope>
    <source>
        <strain evidence="11 12">BLS256</strain>
    </source>
</reference>
<dbReference type="PANTHER" id="PTHR30071">
    <property type="entry name" value="HEME EXPORTER PROTEIN C"/>
    <property type="match status" value="1"/>
</dbReference>
<evidence type="ECO:0000256" key="5">
    <source>
        <dbReference type="ARBA" id="ARBA00022692"/>
    </source>
</evidence>
<dbReference type="EMBL" id="CP003057">
    <property type="protein sequence ID" value="AEQ96944.1"/>
    <property type="molecule type" value="Genomic_DNA"/>
</dbReference>
<keyword evidence="9" id="KW-0997">Cell inner membrane</keyword>
<evidence type="ECO:0000313" key="12">
    <source>
        <dbReference type="Proteomes" id="UP000008851"/>
    </source>
</evidence>
<feature type="transmembrane region" description="Helical" evidence="9">
    <location>
        <begin position="95"/>
        <end position="117"/>
    </location>
</feature>
<dbReference type="InterPro" id="IPR045062">
    <property type="entry name" value="Cyt_c_biogenesis_CcsA/CcmC"/>
</dbReference>
<accession>G7TJC5</accession>
<dbReference type="PRINTS" id="PR01386">
    <property type="entry name" value="CCMCBIOGNSIS"/>
</dbReference>
<dbReference type="Proteomes" id="UP000008851">
    <property type="component" value="Chromosome"/>
</dbReference>
<feature type="transmembrane region" description="Helical" evidence="9">
    <location>
        <begin position="68"/>
        <end position="88"/>
    </location>
</feature>
<evidence type="ECO:0000256" key="2">
    <source>
        <dbReference type="ARBA" id="ARBA00004141"/>
    </source>
</evidence>
<gene>
    <name evidence="9" type="primary">ccmC</name>
    <name evidence="11" type="ORF">XOC_2837</name>
</gene>
<dbReference type="Pfam" id="PF01578">
    <property type="entry name" value="Cytochrom_C_asm"/>
    <property type="match status" value="1"/>
</dbReference>
<dbReference type="GO" id="GO:0020037">
    <property type="term" value="F:heme binding"/>
    <property type="evidence" value="ECO:0007669"/>
    <property type="project" value="InterPro"/>
</dbReference>
<keyword evidence="5 9" id="KW-0812">Transmembrane</keyword>
<dbReference type="HOGENOM" id="CLU_066538_2_1_6"/>
<comment type="function">
    <text evidence="1 9">Required for the export of heme to the periplasm for the biogenesis of c-type cytochromes.</text>
</comment>
<comment type="subcellular location">
    <subcellularLocation>
        <location evidence="9">Cell inner membrane</location>
    </subcellularLocation>
    <subcellularLocation>
        <location evidence="2">Membrane</location>
        <topology evidence="2">Multi-pass membrane protein</topology>
    </subcellularLocation>
</comment>
<evidence type="ECO:0000256" key="3">
    <source>
        <dbReference type="ARBA" id="ARBA00005840"/>
    </source>
</evidence>
<evidence type="ECO:0000256" key="6">
    <source>
        <dbReference type="ARBA" id="ARBA00022748"/>
    </source>
</evidence>
<feature type="transmembrane region" description="Helical" evidence="9">
    <location>
        <begin position="165"/>
        <end position="185"/>
    </location>
</feature>
<comment type="similarity">
    <text evidence="3 9">Belongs to the CcmC/CycZ/HelC family.</text>
</comment>
<keyword evidence="7 9" id="KW-1133">Transmembrane helix</keyword>
<evidence type="ECO:0000256" key="8">
    <source>
        <dbReference type="ARBA" id="ARBA00023136"/>
    </source>
</evidence>
<dbReference type="NCBIfam" id="TIGR01191">
    <property type="entry name" value="ccmC"/>
    <property type="match status" value="1"/>
</dbReference>